<evidence type="ECO:0008006" key="2">
    <source>
        <dbReference type="Google" id="ProtNLM"/>
    </source>
</evidence>
<dbReference type="KEGG" id="pib:BBD41_03150"/>
<dbReference type="Pfam" id="PF11367">
    <property type="entry name" value="Tail_completion_gp17"/>
    <property type="match status" value="1"/>
</dbReference>
<dbReference type="InterPro" id="IPR053745">
    <property type="entry name" value="Viral_Tail_Comp_sf"/>
</dbReference>
<gene>
    <name evidence="1" type="ORF">BBD41_03150</name>
</gene>
<sequence length="121" mass="13884">MKTDVKAEIRTALISNQQLVSLLGGQRVYQLAAPNATEYPRITFFEIENSDSQFADNEVYASEVFVQIDVWSKGSTSEISGEVDRTMRQLEYSRYGGADLFEPDTQIYHKALRYRRTFEEG</sequence>
<evidence type="ECO:0000313" key="1">
    <source>
        <dbReference type="EMBL" id="ANY71657.1"/>
    </source>
</evidence>
<proteinExistence type="predicted"/>
<protein>
    <recommendedName>
        <fullName evidence="2">DUF3168 domain-containing protein</fullName>
    </recommendedName>
</protein>
<name>A0A1B2DVE6_9BACL</name>
<dbReference type="EMBL" id="CP016809">
    <property type="protein sequence ID" value="ANY71657.1"/>
    <property type="molecule type" value="Genomic_DNA"/>
</dbReference>
<dbReference type="Gene3D" id="3.30.2000.30">
    <property type="match status" value="1"/>
</dbReference>
<reference evidence="1" key="1">
    <citation type="submission" date="2016-08" db="EMBL/GenBank/DDBJ databases">
        <title>Complete Genome Seqeunce of Paenibacillus sp. nov. IHBB 9852 from high altitute lake of Indian trans-Himalayas.</title>
        <authorList>
            <person name="Kiran S."/>
            <person name="Swarnkar M.K."/>
            <person name="Rana A."/>
            <person name="Tewari R."/>
            <person name="Gulati A."/>
        </authorList>
    </citation>
    <scope>NUCLEOTIDE SEQUENCE [LARGE SCALE GENOMIC DNA]</scope>
    <source>
        <strain evidence="1">IHBB 9852</strain>
    </source>
</reference>
<accession>A0A1B2DVE6</accession>
<dbReference type="RefSeq" id="WP_099476688.1">
    <property type="nucleotide sequence ID" value="NZ_CP016809.1"/>
</dbReference>
<dbReference type="AlphaFoldDB" id="A0A1B2DVE6"/>
<dbReference type="InterPro" id="IPR021508">
    <property type="entry name" value="Gp17-like"/>
</dbReference>
<organism evidence="1">
    <name type="scientific">Paenibacillus ihbetae</name>
    <dbReference type="NCBI Taxonomy" id="1870820"/>
    <lineage>
        <taxon>Bacteria</taxon>
        <taxon>Bacillati</taxon>
        <taxon>Bacillota</taxon>
        <taxon>Bacilli</taxon>
        <taxon>Bacillales</taxon>
        <taxon>Paenibacillaceae</taxon>
        <taxon>Paenibacillus</taxon>
    </lineage>
</organism>